<dbReference type="EMBL" id="APEZ01000034">
    <property type="protein sequence ID" value="EMH66920.1"/>
    <property type="molecule type" value="Genomic_DNA"/>
</dbReference>
<dbReference type="InterPro" id="IPR040576">
    <property type="entry name" value="DLP_helical"/>
</dbReference>
<proteinExistence type="predicted"/>
<feature type="domain" description="Dynamin-like helical" evidence="2">
    <location>
        <begin position="1"/>
        <end position="258"/>
    </location>
</feature>
<dbReference type="Proteomes" id="UP000011945">
    <property type="component" value="Unassembled WGS sequence"/>
</dbReference>
<protein>
    <recommendedName>
        <fullName evidence="2">Dynamin-like helical domain-containing protein</fullName>
    </recommendedName>
</protein>
<feature type="coiled-coil region" evidence="1">
    <location>
        <begin position="15"/>
        <end position="49"/>
    </location>
</feature>
<gene>
    <name evidence="3" type="ORF">HMPREF1449_00847</name>
</gene>
<keyword evidence="1" id="KW-0175">Coiled coil</keyword>
<sequence length="284" mass="32863">MPPAKQALQDINGEMEYLNKTLEKRRKDIQDLNKEISQARIHLREFIIRYFSDLIRQVSGTSLETFNDFVIREIGDESINIDTRVQNEFERQTQGIVNEIAKIGTTFNADMSFFEKHAGTFGRIGIKLLEQSKFINATKVKLARDALVAVARFTGIDLALKFKPWGAVKLAGNLNKALPLIGLAFEEWDSYNKYQKQQEFDKAKEEMKSYFDNQKQEILDLINDETRFKQTCFPMALKLEECIQECEENVKKTQECAQGLEKWIQTGEDFINGEDIINVEPEEE</sequence>
<comment type="caution">
    <text evidence="3">The sequence shown here is derived from an EMBL/GenBank/DDBJ whole genome shotgun (WGS) entry which is preliminary data.</text>
</comment>
<evidence type="ECO:0000256" key="1">
    <source>
        <dbReference type="SAM" id="Coils"/>
    </source>
</evidence>
<dbReference type="AlphaFoldDB" id="A0ABC9S9J9"/>
<evidence type="ECO:0000313" key="4">
    <source>
        <dbReference type="Proteomes" id="UP000011945"/>
    </source>
</evidence>
<name>A0ABC9S9J9_HELPX</name>
<accession>A0ABC9S9J9</accession>
<evidence type="ECO:0000259" key="2">
    <source>
        <dbReference type="Pfam" id="PF18709"/>
    </source>
</evidence>
<organism evidence="3 4">
    <name type="scientific">Helicobacter pylori HP260AFii</name>
    <dbReference type="NCBI Taxonomy" id="1159077"/>
    <lineage>
        <taxon>Bacteria</taxon>
        <taxon>Pseudomonadati</taxon>
        <taxon>Campylobacterota</taxon>
        <taxon>Epsilonproteobacteria</taxon>
        <taxon>Campylobacterales</taxon>
        <taxon>Helicobacteraceae</taxon>
        <taxon>Helicobacter</taxon>
    </lineage>
</organism>
<dbReference type="Pfam" id="PF18709">
    <property type="entry name" value="DLP_helical"/>
    <property type="match status" value="1"/>
</dbReference>
<reference evidence="3 4" key="1">
    <citation type="submission" date="2012-12" db="EMBL/GenBank/DDBJ databases">
        <authorList>
            <person name="Weinstock G."/>
            <person name="Sodergren E."/>
            <person name="Lobos E.A."/>
            <person name="Fulton L."/>
            <person name="Fulton R."/>
            <person name="Courtney L."/>
            <person name="Fronick C."/>
            <person name="O'Laughlin M."/>
            <person name="Godfrey J."/>
            <person name="Wilson R.M."/>
            <person name="Miner T."/>
            <person name="Farmer C."/>
            <person name="Delehaunty K."/>
            <person name="Cordes M."/>
            <person name="Minx P."/>
            <person name="Tomlinson C."/>
            <person name="Chen J."/>
            <person name="Wollam A."/>
            <person name="Pepin K.H."/>
            <person name="Bhonagiri V."/>
            <person name="Zhang X."/>
            <person name="Suruliraj S."/>
            <person name="Antonio M."/>
            <person name="Secka O."/>
            <person name="Thomas J."/>
            <person name="Warren W."/>
            <person name="Mitreva M."/>
            <person name="Mardis E.R."/>
            <person name="Wilson R.K."/>
        </authorList>
    </citation>
    <scope>NUCLEOTIDE SEQUENCE [LARGE SCALE GENOMIC DNA]</scope>
    <source>
        <strain evidence="3 4">HP260AFii</strain>
    </source>
</reference>
<evidence type="ECO:0000313" key="3">
    <source>
        <dbReference type="EMBL" id="EMH66920.1"/>
    </source>
</evidence>